<dbReference type="AlphaFoldDB" id="A0AA39TJP2"/>
<dbReference type="Proteomes" id="UP001175227">
    <property type="component" value="Unassembled WGS sequence"/>
</dbReference>
<reference evidence="2" key="1">
    <citation type="submission" date="2023-06" db="EMBL/GenBank/DDBJ databases">
        <authorList>
            <consortium name="Lawrence Berkeley National Laboratory"/>
            <person name="Ahrendt S."/>
            <person name="Sahu N."/>
            <person name="Indic B."/>
            <person name="Wong-Bajracharya J."/>
            <person name="Merenyi Z."/>
            <person name="Ke H.-M."/>
            <person name="Monk M."/>
            <person name="Kocsube S."/>
            <person name="Drula E."/>
            <person name="Lipzen A."/>
            <person name="Balint B."/>
            <person name="Henrissat B."/>
            <person name="Andreopoulos B."/>
            <person name="Martin F.M."/>
            <person name="Harder C.B."/>
            <person name="Rigling D."/>
            <person name="Ford K.L."/>
            <person name="Foster G.D."/>
            <person name="Pangilinan J."/>
            <person name="Papanicolaou A."/>
            <person name="Barry K."/>
            <person name="LaButti K."/>
            <person name="Viragh M."/>
            <person name="Koriabine M."/>
            <person name="Yan M."/>
            <person name="Riley R."/>
            <person name="Champramary S."/>
            <person name="Plett K.L."/>
            <person name="Tsai I.J."/>
            <person name="Slot J."/>
            <person name="Sipos G."/>
            <person name="Plett J."/>
            <person name="Nagy L.G."/>
            <person name="Grigoriev I.V."/>
        </authorList>
    </citation>
    <scope>NUCLEOTIDE SEQUENCE</scope>
    <source>
        <strain evidence="2">ICMP 16352</strain>
    </source>
</reference>
<protein>
    <submittedName>
        <fullName evidence="2">Uncharacterized protein</fullName>
    </submittedName>
</protein>
<dbReference type="EMBL" id="JAUEPR010000149">
    <property type="protein sequence ID" value="KAK0461487.1"/>
    <property type="molecule type" value="Genomic_DNA"/>
</dbReference>
<keyword evidence="1" id="KW-0812">Transmembrane</keyword>
<keyword evidence="3" id="KW-1185">Reference proteome</keyword>
<keyword evidence="1" id="KW-0472">Membrane</keyword>
<evidence type="ECO:0000313" key="3">
    <source>
        <dbReference type="Proteomes" id="UP001175227"/>
    </source>
</evidence>
<gene>
    <name evidence="2" type="ORF">IW261DRAFT_1428525</name>
</gene>
<evidence type="ECO:0000256" key="1">
    <source>
        <dbReference type="SAM" id="Phobius"/>
    </source>
</evidence>
<evidence type="ECO:0000313" key="2">
    <source>
        <dbReference type="EMBL" id="KAK0461487.1"/>
    </source>
</evidence>
<name>A0AA39TJP2_9AGAR</name>
<keyword evidence="1" id="KW-1133">Transmembrane helix</keyword>
<sequence length="149" mass="16661">MKKNELILQVLTQSLPPKYVGPWTGLCQLTNDHKGDILKSNPRSNNEEDIVVEVMPRLSGVCRDYACLSNDERFCRLSRTLDSWDFVRPEIAVLAAIFHWGLSSESMGKTFQWSSMVHFVIGIAAGVSTILTDATLFTIDLALLDYLGP</sequence>
<accession>A0AA39TJP2</accession>
<proteinExistence type="predicted"/>
<comment type="caution">
    <text evidence="2">The sequence shown here is derived from an EMBL/GenBank/DDBJ whole genome shotgun (WGS) entry which is preliminary data.</text>
</comment>
<feature type="transmembrane region" description="Helical" evidence="1">
    <location>
        <begin position="116"/>
        <end position="139"/>
    </location>
</feature>
<organism evidence="2 3">
    <name type="scientific">Armillaria novae-zelandiae</name>
    <dbReference type="NCBI Taxonomy" id="153914"/>
    <lineage>
        <taxon>Eukaryota</taxon>
        <taxon>Fungi</taxon>
        <taxon>Dikarya</taxon>
        <taxon>Basidiomycota</taxon>
        <taxon>Agaricomycotina</taxon>
        <taxon>Agaricomycetes</taxon>
        <taxon>Agaricomycetidae</taxon>
        <taxon>Agaricales</taxon>
        <taxon>Marasmiineae</taxon>
        <taxon>Physalacriaceae</taxon>
        <taxon>Armillaria</taxon>
    </lineage>
</organism>